<dbReference type="Proteomes" id="UP001162992">
    <property type="component" value="Chromosome 15"/>
</dbReference>
<sequence>MLLYMRLYTVGNLLKSWQPEETTGLCNRASLQIYEKHLFSEVHPIKHGATNQAWRWVVGSSVETSEARRLIAARSLHESQRSCVGEAALAVRPCLRRASVMARYSRGSLMIALETGG</sequence>
<organism evidence="1 2">
    <name type="scientific">Diphasiastrum complanatum</name>
    <name type="common">Issler's clubmoss</name>
    <name type="synonym">Lycopodium complanatum</name>
    <dbReference type="NCBI Taxonomy" id="34168"/>
    <lineage>
        <taxon>Eukaryota</taxon>
        <taxon>Viridiplantae</taxon>
        <taxon>Streptophyta</taxon>
        <taxon>Embryophyta</taxon>
        <taxon>Tracheophyta</taxon>
        <taxon>Lycopodiopsida</taxon>
        <taxon>Lycopodiales</taxon>
        <taxon>Lycopodiaceae</taxon>
        <taxon>Lycopodioideae</taxon>
        <taxon>Diphasiastrum</taxon>
    </lineage>
</organism>
<dbReference type="EMBL" id="CM055106">
    <property type="protein sequence ID" value="KAJ7528814.1"/>
    <property type="molecule type" value="Genomic_DNA"/>
</dbReference>
<comment type="caution">
    <text evidence="1">The sequence shown here is derived from an EMBL/GenBank/DDBJ whole genome shotgun (WGS) entry which is preliminary data.</text>
</comment>
<protein>
    <submittedName>
        <fullName evidence="1">Uncharacterized protein</fullName>
    </submittedName>
</protein>
<name>A0ACC2BGH8_DIPCM</name>
<keyword evidence="2" id="KW-1185">Reference proteome</keyword>
<gene>
    <name evidence="1" type="ORF">O6H91_15G021400</name>
</gene>
<evidence type="ECO:0000313" key="2">
    <source>
        <dbReference type="Proteomes" id="UP001162992"/>
    </source>
</evidence>
<proteinExistence type="predicted"/>
<accession>A0ACC2BGH8</accession>
<reference evidence="2" key="1">
    <citation type="journal article" date="2024" name="Proc. Natl. Acad. Sci. U.S.A.">
        <title>Extraordinary preservation of gene collinearity over three hundred million years revealed in homosporous lycophytes.</title>
        <authorList>
            <person name="Li C."/>
            <person name="Wickell D."/>
            <person name="Kuo L.Y."/>
            <person name="Chen X."/>
            <person name="Nie B."/>
            <person name="Liao X."/>
            <person name="Peng D."/>
            <person name="Ji J."/>
            <person name="Jenkins J."/>
            <person name="Williams M."/>
            <person name="Shu S."/>
            <person name="Plott C."/>
            <person name="Barry K."/>
            <person name="Rajasekar S."/>
            <person name="Grimwood J."/>
            <person name="Han X."/>
            <person name="Sun S."/>
            <person name="Hou Z."/>
            <person name="He W."/>
            <person name="Dai G."/>
            <person name="Sun C."/>
            <person name="Schmutz J."/>
            <person name="Leebens-Mack J.H."/>
            <person name="Li F.W."/>
            <person name="Wang L."/>
        </authorList>
    </citation>
    <scope>NUCLEOTIDE SEQUENCE [LARGE SCALE GENOMIC DNA]</scope>
    <source>
        <strain evidence="2">cv. PW_Plant_1</strain>
    </source>
</reference>
<evidence type="ECO:0000313" key="1">
    <source>
        <dbReference type="EMBL" id="KAJ7528814.1"/>
    </source>
</evidence>